<dbReference type="PIRSF" id="PIRSF004638">
    <property type="entry name" value="UCP004638"/>
    <property type="match status" value="1"/>
</dbReference>
<feature type="transmembrane region" description="Helical" evidence="2">
    <location>
        <begin position="12"/>
        <end position="31"/>
    </location>
</feature>
<dbReference type="GO" id="GO:0070818">
    <property type="term" value="F:protoporphyrinogen oxidase activity"/>
    <property type="evidence" value="ECO:0007669"/>
    <property type="project" value="UniProtKB-UniRule"/>
</dbReference>
<comment type="cofactor">
    <cofactor evidence="1">
        <name>heme b</name>
        <dbReference type="ChEBI" id="CHEBI:60344"/>
    </cofactor>
    <text evidence="1">Binds 1 heme b (iron(II)-protoporphyrin IX) group per subunit.</text>
</comment>
<comment type="pathway">
    <text evidence="1">Porphyrin-containing compound metabolism; protoporphyrin-IX biosynthesis; protoporphyrin-IX from protoporphyrinogen-IX: step 1/1.</text>
</comment>
<evidence type="ECO:0000256" key="1">
    <source>
        <dbReference type="PIRNR" id="PIRNR004638"/>
    </source>
</evidence>
<feature type="transmembrane region" description="Helical" evidence="2">
    <location>
        <begin position="77"/>
        <end position="96"/>
    </location>
</feature>
<keyword evidence="1 2" id="KW-0472">Membrane</keyword>
<accession>A0A845GS92</accession>
<dbReference type="PROSITE" id="PS51257">
    <property type="entry name" value="PROKAR_LIPOPROTEIN"/>
    <property type="match status" value="1"/>
</dbReference>
<dbReference type="Pfam" id="PF03653">
    <property type="entry name" value="UPF0093"/>
    <property type="match status" value="1"/>
</dbReference>
<keyword evidence="1" id="KW-0479">Metal-binding</keyword>
<dbReference type="UniPathway" id="UPA00251">
    <property type="reaction ID" value="UER00324"/>
</dbReference>
<comment type="function">
    <text evidence="1">Catalyzes the oxidation of protoporphyrinogen IX to protoporphyrin IX.</text>
</comment>
<keyword evidence="1" id="KW-0408">Iron</keyword>
<sequence length="140" mass="15130">MLYLVLKALHVASVITWIGGMLTVAIILACNRLQHSQVIYWLSGLRAWDRRVTTPAMLLAWVLGLGLASLGHWFPQAWLMAKLGLVLILSGFHGMLVGRLRSLSSRPLAVALPGGFATAIGIILAAAIITVVVITKPHVY</sequence>
<feature type="transmembrane region" description="Helical" evidence="2">
    <location>
        <begin position="52"/>
        <end position="71"/>
    </location>
</feature>
<gene>
    <name evidence="3" type="ORF">GTP90_19635</name>
</gene>
<evidence type="ECO:0000313" key="4">
    <source>
        <dbReference type="Proteomes" id="UP000447355"/>
    </source>
</evidence>
<dbReference type="AlphaFoldDB" id="A0A845GS92"/>
<dbReference type="InterPro" id="IPR005265">
    <property type="entry name" value="HemJ-like"/>
</dbReference>
<keyword evidence="1" id="KW-0349">Heme</keyword>
<comment type="caution">
    <text evidence="3">The sequence shown here is derived from an EMBL/GenBank/DDBJ whole genome shotgun (WGS) entry which is preliminary data.</text>
</comment>
<evidence type="ECO:0000313" key="3">
    <source>
        <dbReference type="EMBL" id="MYM96078.1"/>
    </source>
</evidence>
<reference evidence="3" key="1">
    <citation type="submission" date="2019-12" db="EMBL/GenBank/DDBJ databases">
        <title>Novel species isolated from a subtropical stream in China.</title>
        <authorList>
            <person name="Lu H."/>
        </authorList>
    </citation>
    <scope>NUCLEOTIDE SEQUENCE [LARGE SCALE GENOMIC DNA]</scope>
    <source>
        <strain evidence="3">FT81W</strain>
    </source>
</reference>
<keyword evidence="2" id="KW-1133">Transmembrane helix</keyword>
<proteinExistence type="inferred from homology"/>
<evidence type="ECO:0000256" key="2">
    <source>
        <dbReference type="SAM" id="Phobius"/>
    </source>
</evidence>
<dbReference type="EMBL" id="WWCX01000038">
    <property type="protein sequence ID" value="MYM96078.1"/>
    <property type="molecule type" value="Genomic_DNA"/>
</dbReference>
<feature type="transmembrane region" description="Helical" evidence="2">
    <location>
        <begin position="108"/>
        <end position="134"/>
    </location>
</feature>
<keyword evidence="1" id="KW-1003">Cell membrane</keyword>
<dbReference type="GO" id="GO:0046872">
    <property type="term" value="F:metal ion binding"/>
    <property type="evidence" value="ECO:0007669"/>
    <property type="project" value="UniProtKB-UniRule"/>
</dbReference>
<protein>
    <recommendedName>
        <fullName evidence="1">Protoporphyrinogen IX oxidase</fullName>
        <ecNumber evidence="1">1.3.99.-</ecNumber>
    </recommendedName>
</protein>
<keyword evidence="2" id="KW-0812">Transmembrane</keyword>
<dbReference type="Proteomes" id="UP000447355">
    <property type="component" value="Unassembled WGS sequence"/>
</dbReference>
<comment type="catalytic activity">
    <reaction evidence="1">
        <text>protoporphyrinogen IX + 3 A = protoporphyrin IX + 3 AH2</text>
        <dbReference type="Rhea" id="RHEA:62000"/>
        <dbReference type="ChEBI" id="CHEBI:13193"/>
        <dbReference type="ChEBI" id="CHEBI:17499"/>
        <dbReference type="ChEBI" id="CHEBI:57306"/>
        <dbReference type="ChEBI" id="CHEBI:57307"/>
    </reaction>
</comment>
<dbReference type="GO" id="GO:0006782">
    <property type="term" value="P:protoporphyrinogen IX biosynthetic process"/>
    <property type="evidence" value="ECO:0007669"/>
    <property type="project" value="UniProtKB-UniRule"/>
</dbReference>
<organism evidence="3 4">
    <name type="scientific">Duganella vulcania</name>
    <dbReference type="NCBI Taxonomy" id="2692166"/>
    <lineage>
        <taxon>Bacteria</taxon>
        <taxon>Pseudomonadati</taxon>
        <taxon>Pseudomonadota</taxon>
        <taxon>Betaproteobacteria</taxon>
        <taxon>Burkholderiales</taxon>
        <taxon>Oxalobacteraceae</taxon>
        <taxon>Telluria group</taxon>
        <taxon>Duganella</taxon>
    </lineage>
</organism>
<dbReference type="GO" id="GO:0005886">
    <property type="term" value="C:plasma membrane"/>
    <property type="evidence" value="ECO:0007669"/>
    <property type="project" value="UniProtKB-UniRule"/>
</dbReference>
<name>A0A845GS92_9BURK</name>
<comment type="similarity">
    <text evidence="1">Belongs to the HemJ family.</text>
</comment>
<dbReference type="RefSeq" id="WP_161085152.1">
    <property type="nucleotide sequence ID" value="NZ_WWCX01000038.1"/>
</dbReference>
<dbReference type="EC" id="1.3.99.-" evidence="1"/>